<keyword evidence="1" id="KW-0479">Metal-binding</keyword>
<dbReference type="SMART" id="SM00355">
    <property type="entry name" value="ZnF_C2H2"/>
    <property type="match status" value="4"/>
</dbReference>
<dbReference type="EMBL" id="KK118865">
    <property type="protein sequence ID" value="KFM74079.1"/>
    <property type="molecule type" value="Genomic_DNA"/>
</dbReference>
<keyword evidence="4" id="KW-0862">Zinc</keyword>
<dbReference type="PANTHER" id="PTHR23235">
    <property type="entry name" value="KRUEPPEL-LIKE TRANSCRIPTION FACTOR"/>
    <property type="match status" value="1"/>
</dbReference>
<dbReference type="GO" id="GO:0000981">
    <property type="term" value="F:DNA-binding transcription factor activity, RNA polymerase II-specific"/>
    <property type="evidence" value="ECO:0007669"/>
    <property type="project" value="TreeGrafter"/>
</dbReference>
<evidence type="ECO:0000256" key="2">
    <source>
        <dbReference type="ARBA" id="ARBA00022737"/>
    </source>
</evidence>
<dbReference type="FunFam" id="3.30.160.60:FF:000624">
    <property type="entry name" value="zinc finger protein 697"/>
    <property type="match status" value="1"/>
</dbReference>
<dbReference type="Proteomes" id="UP000054359">
    <property type="component" value="Unassembled WGS sequence"/>
</dbReference>
<evidence type="ECO:0000256" key="5">
    <source>
        <dbReference type="PROSITE-ProRule" id="PRU00042"/>
    </source>
</evidence>
<evidence type="ECO:0000313" key="8">
    <source>
        <dbReference type="Proteomes" id="UP000054359"/>
    </source>
</evidence>
<dbReference type="PANTHER" id="PTHR23235:SF120">
    <property type="entry name" value="KRUPPEL-LIKE FACTOR 15"/>
    <property type="match status" value="1"/>
</dbReference>
<dbReference type="InterPro" id="IPR036236">
    <property type="entry name" value="Znf_C2H2_sf"/>
</dbReference>
<evidence type="ECO:0000256" key="1">
    <source>
        <dbReference type="ARBA" id="ARBA00022723"/>
    </source>
</evidence>
<feature type="domain" description="C2H2-type" evidence="6">
    <location>
        <begin position="248"/>
        <end position="275"/>
    </location>
</feature>
<proteinExistence type="predicted"/>
<gene>
    <name evidence="7" type="ORF">X975_07316</name>
</gene>
<dbReference type="Pfam" id="PF00096">
    <property type="entry name" value="zf-C2H2"/>
    <property type="match status" value="3"/>
</dbReference>
<dbReference type="PROSITE" id="PS00028">
    <property type="entry name" value="ZINC_FINGER_C2H2_1"/>
    <property type="match status" value="4"/>
</dbReference>
<dbReference type="GO" id="GO:0000978">
    <property type="term" value="F:RNA polymerase II cis-regulatory region sequence-specific DNA binding"/>
    <property type="evidence" value="ECO:0007669"/>
    <property type="project" value="TreeGrafter"/>
</dbReference>
<evidence type="ECO:0000256" key="3">
    <source>
        <dbReference type="ARBA" id="ARBA00022771"/>
    </source>
</evidence>
<dbReference type="OMA" id="CTHRFAR"/>
<feature type="non-terminal residue" evidence="7">
    <location>
        <position position="318"/>
    </location>
</feature>
<dbReference type="PROSITE" id="PS50157">
    <property type="entry name" value="ZINC_FINGER_C2H2_2"/>
    <property type="match status" value="4"/>
</dbReference>
<dbReference type="AlphaFoldDB" id="A0A087U9P0"/>
<feature type="domain" description="C2H2-type" evidence="6">
    <location>
        <begin position="279"/>
        <end position="309"/>
    </location>
</feature>
<reference evidence="7 8" key="1">
    <citation type="submission" date="2013-11" db="EMBL/GenBank/DDBJ databases">
        <title>Genome sequencing of Stegodyphus mimosarum.</title>
        <authorList>
            <person name="Bechsgaard J."/>
        </authorList>
    </citation>
    <scope>NUCLEOTIDE SEQUENCE [LARGE SCALE GENOMIC DNA]</scope>
</reference>
<sequence>MSVALYPNCSLLTMPSFNWSGRLYQCINQSTPHSLNYTCLDCFTVMNEPTSIVYPPNSSKLLWREDHPSFVPDLSRIAASSLDEQKEIFHIGNQSSCGTEMFKKLSKRKFENAYESETSSSSSKTTRIWRPFLPASPSQSQENLTKSSVEVKNEANFQTRNTVIPSIIPSRVKIGFSKTSVFTAVKKKNYCCSQCPSRYANSTQLMSHTVTHSSSKPYICEYPNCSKTFSRNEELTRHRRIHSGYKPHICNVCDKRFGRKDHLSKHLKTHLQASEKKIYICSIPGCGHRYTRSDALTRHKSTVHFMKKAERKVWNQTK</sequence>
<dbReference type="FunFam" id="3.30.160.60:FF:002343">
    <property type="entry name" value="Zinc finger protein 33A"/>
    <property type="match status" value="1"/>
</dbReference>
<keyword evidence="2" id="KW-0677">Repeat</keyword>
<dbReference type="STRING" id="407821.A0A087U9P0"/>
<protein>
    <submittedName>
        <fullName evidence="7">Wilms tumor protein-like protein</fullName>
    </submittedName>
</protein>
<dbReference type="GO" id="GO:0008270">
    <property type="term" value="F:zinc ion binding"/>
    <property type="evidence" value="ECO:0007669"/>
    <property type="project" value="UniProtKB-KW"/>
</dbReference>
<dbReference type="SUPFAM" id="SSF57667">
    <property type="entry name" value="beta-beta-alpha zinc fingers"/>
    <property type="match status" value="2"/>
</dbReference>
<feature type="domain" description="C2H2-type" evidence="6">
    <location>
        <begin position="190"/>
        <end position="217"/>
    </location>
</feature>
<accession>A0A087U9P0</accession>
<name>A0A087U9P0_STEMI</name>
<evidence type="ECO:0000313" key="7">
    <source>
        <dbReference type="EMBL" id="KFM74079.1"/>
    </source>
</evidence>
<keyword evidence="3 5" id="KW-0863">Zinc-finger</keyword>
<keyword evidence="8" id="KW-1185">Reference proteome</keyword>
<evidence type="ECO:0000256" key="4">
    <source>
        <dbReference type="ARBA" id="ARBA00022833"/>
    </source>
</evidence>
<organism evidence="7 8">
    <name type="scientific">Stegodyphus mimosarum</name>
    <name type="common">African social velvet spider</name>
    <dbReference type="NCBI Taxonomy" id="407821"/>
    <lineage>
        <taxon>Eukaryota</taxon>
        <taxon>Metazoa</taxon>
        <taxon>Ecdysozoa</taxon>
        <taxon>Arthropoda</taxon>
        <taxon>Chelicerata</taxon>
        <taxon>Arachnida</taxon>
        <taxon>Araneae</taxon>
        <taxon>Araneomorphae</taxon>
        <taxon>Entelegynae</taxon>
        <taxon>Eresoidea</taxon>
        <taxon>Eresidae</taxon>
        <taxon>Stegodyphus</taxon>
    </lineage>
</organism>
<dbReference type="OrthoDB" id="8922241at2759"/>
<dbReference type="Gene3D" id="3.30.160.60">
    <property type="entry name" value="Classic Zinc Finger"/>
    <property type="match status" value="4"/>
</dbReference>
<feature type="domain" description="C2H2-type" evidence="6">
    <location>
        <begin position="218"/>
        <end position="247"/>
    </location>
</feature>
<dbReference type="InterPro" id="IPR013087">
    <property type="entry name" value="Znf_C2H2_type"/>
</dbReference>
<evidence type="ECO:0000259" key="6">
    <source>
        <dbReference type="PROSITE" id="PS50157"/>
    </source>
</evidence>